<name>J9C651_9ZZZZ</name>
<organism evidence="1">
    <name type="scientific">gut metagenome</name>
    <dbReference type="NCBI Taxonomy" id="749906"/>
    <lineage>
        <taxon>unclassified sequences</taxon>
        <taxon>metagenomes</taxon>
        <taxon>organismal metagenomes</taxon>
    </lineage>
</organism>
<reference evidence="1" key="1">
    <citation type="journal article" date="2012" name="PLoS ONE">
        <title>Gene sets for utilization of primary and secondary nutrition supplies in the distal gut of endangered iberian lynx.</title>
        <authorList>
            <person name="Alcaide M."/>
            <person name="Messina E."/>
            <person name="Richter M."/>
            <person name="Bargiela R."/>
            <person name="Peplies J."/>
            <person name="Huws S.A."/>
            <person name="Newbold C.J."/>
            <person name="Golyshin P.N."/>
            <person name="Simon M.A."/>
            <person name="Lopez G."/>
            <person name="Yakimov M.M."/>
            <person name="Ferrer M."/>
        </authorList>
    </citation>
    <scope>NUCLEOTIDE SEQUENCE</scope>
</reference>
<accession>J9C651</accession>
<protein>
    <submittedName>
        <fullName evidence="1">Uncharacterized protein</fullName>
    </submittedName>
</protein>
<evidence type="ECO:0000313" key="1">
    <source>
        <dbReference type="EMBL" id="EJW95325.1"/>
    </source>
</evidence>
<comment type="caution">
    <text evidence="1">The sequence shown here is derived from an EMBL/GenBank/DDBJ whole genome shotgun (WGS) entry which is preliminary data.</text>
</comment>
<sequence length="100" mass="11870">MFWCSLGSSRWLFWCRSSHLRRCRHSLGSRTLRSSMSQLLCRRILLLFLIHSIRNIKITYFITGNILHSRWCSHRLLPGRCGRCHNRLRLRCRKADAATG</sequence>
<dbReference type="AlphaFoldDB" id="J9C651"/>
<proteinExistence type="predicted"/>
<dbReference type="EMBL" id="AMCI01005869">
    <property type="protein sequence ID" value="EJW95325.1"/>
    <property type="molecule type" value="Genomic_DNA"/>
</dbReference>
<gene>
    <name evidence="1" type="ORF">EVA_16567</name>
</gene>